<evidence type="ECO:0000313" key="1">
    <source>
        <dbReference type="EMBL" id="GBN55518.1"/>
    </source>
</evidence>
<comment type="caution">
    <text evidence="1">The sequence shown here is derived from an EMBL/GenBank/DDBJ whole genome shotgun (WGS) entry which is preliminary data.</text>
</comment>
<proteinExistence type="predicted"/>
<sequence length="71" mass="8033">MGASDASRERDKEYTQKESLAASLTSVSLQHGHKERFERLHTKGISYSIIDKCFFAAWAQGTLRAKDTRNT</sequence>
<organism evidence="1 2">
    <name type="scientific">Araneus ventricosus</name>
    <name type="common">Orbweaver spider</name>
    <name type="synonym">Epeira ventricosa</name>
    <dbReference type="NCBI Taxonomy" id="182803"/>
    <lineage>
        <taxon>Eukaryota</taxon>
        <taxon>Metazoa</taxon>
        <taxon>Ecdysozoa</taxon>
        <taxon>Arthropoda</taxon>
        <taxon>Chelicerata</taxon>
        <taxon>Arachnida</taxon>
        <taxon>Araneae</taxon>
        <taxon>Araneomorphae</taxon>
        <taxon>Entelegynae</taxon>
        <taxon>Araneoidea</taxon>
        <taxon>Araneidae</taxon>
        <taxon>Araneus</taxon>
    </lineage>
</organism>
<reference evidence="1 2" key="1">
    <citation type="journal article" date="2019" name="Sci. Rep.">
        <title>Orb-weaving spider Araneus ventricosus genome elucidates the spidroin gene catalogue.</title>
        <authorList>
            <person name="Kono N."/>
            <person name="Nakamura H."/>
            <person name="Ohtoshi R."/>
            <person name="Moran D.A.P."/>
            <person name="Shinohara A."/>
            <person name="Yoshida Y."/>
            <person name="Fujiwara M."/>
            <person name="Mori M."/>
            <person name="Tomita M."/>
            <person name="Arakawa K."/>
        </authorList>
    </citation>
    <scope>NUCLEOTIDE SEQUENCE [LARGE SCALE GENOMIC DNA]</scope>
</reference>
<dbReference type="EMBL" id="BGPR01135360">
    <property type="protein sequence ID" value="GBN55518.1"/>
    <property type="molecule type" value="Genomic_DNA"/>
</dbReference>
<dbReference type="Proteomes" id="UP000499080">
    <property type="component" value="Unassembled WGS sequence"/>
</dbReference>
<dbReference type="AlphaFoldDB" id="A0A4Y2PUE9"/>
<feature type="non-terminal residue" evidence="1">
    <location>
        <position position="71"/>
    </location>
</feature>
<name>A0A4Y2PUE9_ARAVE</name>
<evidence type="ECO:0000313" key="2">
    <source>
        <dbReference type="Proteomes" id="UP000499080"/>
    </source>
</evidence>
<keyword evidence="2" id="KW-1185">Reference proteome</keyword>
<protein>
    <submittedName>
        <fullName evidence="1">Uncharacterized protein</fullName>
    </submittedName>
</protein>
<gene>
    <name evidence="1" type="ORF">AVEN_16568_1</name>
</gene>
<accession>A0A4Y2PUE9</accession>